<keyword evidence="1" id="KW-0732">Signal</keyword>
<dbReference type="AlphaFoldDB" id="A0A835Z5S1"/>
<name>A0A835Z5S1_9STRA</name>
<keyword evidence="3" id="KW-1185">Reference proteome</keyword>
<dbReference type="EMBL" id="JAFCMP010000190">
    <property type="protein sequence ID" value="KAG5183724.1"/>
    <property type="molecule type" value="Genomic_DNA"/>
</dbReference>
<accession>A0A835Z5S1</accession>
<comment type="caution">
    <text evidence="2">The sequence shown here is derived from an EMBL/GenBank/DDBJ whole genome shotgun (WGS) entry which is preliminary data.</text>
</comment>
<feature type="chain" id="PRO_5032846213" description="Secreted protein" evidence="1">
    <location>
        <begin position="24"/>
        <end position="83"/>
    </location>
</feature>
<dbReference type="Proteomes" id="UP000664859">
    <property type="component" value="Unassembled WGS sequence"/>
</dbReference>
<organism evidence="2 3">
    <name type="scientific">Tribonema minus</name>
    <dbReference type="NCBI Taxonomy" id="303371"/>
    <lineage>
        <taxon>Eukaryota</taxon>
        <taxon>Sar</taxon>
        <taxon>Stramenopiles</taxon>
        <taxon>Ochrophyta</taxon>
        <taxon>PX clade</taxon>
        <taxon>Xanthophyceae</taxon>
        <taxon>Tribonematales</taxon>
        <taxon>Tribonemataceae</taxon>
        <taxon>Tribonema</taxon>
    </lineage>
</organism>
<evidence type="ECO:0000313" key="3">
    <source>
        <dbReference type="Proteomes" id="UP000664859"/>
    </source>
</evidence>
<reference evidence="2" key="1">
    <citation type="submission" date="2021-02" db="EMBL/GenBank/DDBJ databases">
        <title>First Annotated Genome of the Yellow-green Alga Tribonema minus.</title>
        <authorList>
            <person name="Mahan K.M."/>
        </authorList>
    </citation>
    <scope>NUCLEOTIDE SEQUENCE</scope>
    <source>
        <strain evidence="2">UTEX B ZZ1240</strain>
    </source>
</reference>
<evidence type="ECO:0000313" key="2">
    <source>
        <dbReference type="EMBL" id="KAG5183724.1"/>
    </source>
</evidence>
<feature type="signal peptide" evidence="1">
    <location>
        <begin position="1"/>
        <end position="23"/>
    </location>
</feature>
<evidence type="ECO:0000256" key="1">
    <source>
        <dbReference type="SAM" id="SignalP"/>
    </source>
</evidence>
<sequence>MNSLPTTLTFLQALPVVSLTTHATMPCSCTLAPLGQPSKHMGTPLSISMSLQGSPRSFRMHMGTLCSMTSAYLGQSSKQRGTS</sequence>
<evidence type="ECO:0008006" key="4">
    <source>
        <dbReference type="Google" id="ProtNLM"/>
    </source>
</evidence>
<proteinExistence type="predicted"/>
<protein>
    <recommendedName>
        <fullName evidence="4">Secreted protein</fullName>
    </recommendedName>
</protein>
<gene>
    <name evidence="2" type="ORF">JKP88DRAFT_220150</name>
</gene>